<evidence type="ECO:0000256" key="1">
    <source>
        <dbReference type="SAM" id="MobiDB-lite"/>
    </source>
</evidence>
<dbReference type="AlphaFoldDB" id="A0A645C1F4"/>
<sequence length="121" mass="13055">MDRLVRAEQGTLRHGPDGVEHRHRHDHRVLVQRHRDPDGVPCADAGGDAAQCGPRCPAQQLRGRRARAQPDSDHPGAAREAAECGDTAHRGPLLGAHRKEIQVQGRGVDPVGQTVDGALVR</sequence>
<feature type="compositionally biased region" description="Basic and acidic residues" evidence="1">
    <location>
        <begin position="68"/>
        <end position="89"/>
    </location>
</feature>
<proteinExistence type="predicted"/>
<name>A0A645C1F4_9ZZZZ</name>
<organism evidence="2">
    <name type="scientific">bioreactor metagenome</name>
    <dbReference type="NCBI Taxonomy" id="1076179"/>
    <lineage>
        <taxon>unclassified sequences</taxon>
        <taxon>metagenomes</taxon>
        <taxon>ecological metagenomes</taxon>
    </lineage>
</organism>
<protein>
    <submittedName>
        <fullName evidence="2">Uncharacterized protein</fullName>
    </submittedName>
</protein>
<reference evidence="2" key="1">
    <citation type="submission" date="2019-08" db="EMBL/GenBank/DDBJ databases">
        <authorList>
            <person name="Kucharzyk K."/>
            <person name="Murdoch R.W."/>
            <person name="Higgins S."/>
            <person name="Loffler F."/>
        </authorList>
    </citation>
    <scope>NUCLEOTIDE SEQUENCE</scope>
</reference>
<comment type="caution">
    <text evidence="2">The sequence shown here is derived from an EMBL/GenBank/DDBJ whole genome shotgun (WGS) entry which is preliminary data.</text>
</comment>
<accession>A0A645C1F4</accession>
<feature type="compositionally biased region" description="Basic residues" evidence="1">
    <location>
        <begin position="21"/>
        <end position="32"/>
    </location>
</feature>
<feature type="region of interest" description="Disordered" evidence="1">
    <location>
        <begin position="1"/>
        <end position="121"/>
    </location>
</feature>
<dbReference type="EMBL" id="VSSQ01024066">
    <property type="protein sequence ID" value="MPM71365.1"/>
    <property type="molecule type" value="Genomic_DNA"/>
</dbReference>
<evidence type="ECO:0000313" key="2">
    <source>
        <dbReference type="EMBL" id="MPM71365.1"/>
    </source>
</evidence>
<gene>
    <name evidence="2" type="ORF">SDC9_118329</name>
</gene>